<gene>
    <name evidence="3" type="ORF">SEPMUDRAFT_146171</name>
</gene>
<feature type="transmembrane region" description="Helical" evidence="2">
    <location>
        <begin position="12"/>
        <end position="34"/>
    </location>
</feature>
<dbReference type="OrthoDB" id="5342507at2759"/>
<dbReference type="eggNOG" id="ENOG502SP9C">
    <property type="taxonomic scope" value="Eukaryota"/>
</dbReference>
<feature type="transmembrane region" description="Helical" evidence="2">
    <location>
        <begin position="149"/>
        <end position="170"/>
    </location>
</feature>
<feature type="transmembrane region" description="Helical" evidence="2">
    <location>
        <begin position="78"/>
        <end position="100"/>
    </location>
</feature>
<sequence>MALIKGGFLRLFQTFLYLLAFLCAALILAIYSYFLATLADRNGNIMTWVKAVEGISGAAVLYTIFAVLLTCCLGGISILAFTAILLDIAFVGGFIALAVLTRDGAHSCSGIVRTPLGTAPAQRASGSFDDQITYRVSQRTACLLNKACFAVSIIGAFLFLVTAAMQVALVRHHKKEKRYGPSPKNNYTSGYGKKKFWQRKPKNTTTRDAEMAGGAGGLAVPQHDNRASYETGTTVVGNNTLPHDKVEQPPYVPQTATSHSGYYTQPQTGANPYGTTGTATNY</sequence>
<reference evidence="3 4" key="1">
    <citation type="journal article" date="2012" name="PLoS Pathog.">
        <title>Diverse lifestyles and strategies of plant pathogenesis encoded in the genomes of eighteen Dothideomycetes fungi.</title>
        <authorList>
            <person name="Ohm R.A."/>
            <person name="Feau N."/>
            <person name="Henrissat B."/>
            <person name="Schoch C.L."/>
            <person name="Horwitz B.A."/>
            <person name="Barry K.W."/>
            <person name="Condon B.J."/>
            <person name="Copeland A.C."/>
            <person name="Dhillon B."/>
            <person name="Glaser F."/>
            <person name="Hesse C.N."/>
            <person name="Kosti I."/>
            <person name="LaButti K."/>
            <person name="Lindquist E.A."/>
            <person name="Lucas S."/>
            <person name="Salamov A.A."/>
            <person name="Bradshaw R.E."/>
            <person name="Ciuffetti L."/>
            <person name="Hamelin R.C."/>
            <person name="Kema G.H.J."/>
            <person name="Lawrence C."/>
            <person name="Scott J.A."/>
            <person name="Spatafora J.W."/>
            <person name="Turgeon B.G."/>
            <person name="de Wit P.J.G.M."/>
            <person name="Zhong S."/>
            <person name="Goodwin S.B."/>
            <person name="Grigoriev I.V."/>
        </authorList>
    </citation>
    <scope>NUCLEOTIDE SEQUENCE [LARGE SCALE GENOMIC DNA]</scope>
    <source>
        <strain evidence="3 4">SO2202</strain>
    </source>
</reference>
<keyword evidence="2" id="KW-0812">Transmembrane</keyword>
<evidence type="ECO:0000313" key="3">
    <source>
        <dbReference type="EMBL" id="EMF17076.1"/>
    </source>
</evidence>
<name>N1QIM1_SPHMS</name>
<proteinExistence type="predicted"/>
<feature type="region of interest" description="Disordered" evidence="1">
    <location>
        <begin position="199"/>
        <end position="223"/>
    </location>
</feature>
<evidence type="ECO:0000256" key="2">
    <source>
        <dbReference type="SAM" id="Phobius"/>
    </source>
</evidence>
<evidence type="ECO:0008006" key="5">
    <source>
        <dbReference type="Google" id="ProtNLM"/>
    </source>
</evidence>
<dbReference type="Proteomes" id="UP000016931">
    <property type="component" value="Unassembled WGS sequence"/>
</dbReference>
<evidence type="ECO:0000256" key="1">
    <source>
        <dbReference type="SAM" id="MobiDB-lite"/>
    </source>
</evidence>
<dbReference type="EMBL" id="KB456260">
    <property type="protein sequence ID" value="EMF17076.1"/>
    <property type="molecule type" value="Genomic_DNA"/>
</dbReference>
<evidence type="ECO:0000313" key="4">
    <source>
        <dbReference type="Proteomes" id="UP000016931"/>
    </source>
</evidence>
<feature type="region of interest" description="Disordered" evidence="1">
    <location>
        <begin position="262"/>
        <end position="282"/>
    </location>
</feature>
<feature type="transmembrane region" description="Helical" evidence="2">
    <location>
        <begin position="54"/>
        <end position="71"/>
    </location>
</feature>
<dbReference type="GeneID" id="27900634"/>
<keyword evidence="2" id="KW-1133">Transmembrane helix</keyword>
<dbReference type="OMA" id="WFIRGIQ"/>
<organism evidence="3 4">
    <name type="scientific">Sphaerulina musiva (strain SO2202)</name>
    <name type="common">Poplar stem canker fungus</name>
    <name type="synonym">Septoria musiva</name>
    <dbReference type="NCBI Taxonomy" id="692275"/>
    <lineage>
        <taxon>Eukaryota</taxon>
        <taxon>Fungi</taxon>
        <taxon>Dikarya</taxon>
        <taxon>Ascomycota</taxon>
        <taxon>Pezizomycotina</taxon>
        <taxon>Dothideomycetes</taxon>
        <taxon>Dothideomycetidae</taxon>
        <taxon>Mycosphaerellales</taxon>
        <taxon>Mycosphaerellaceae</taxon>
        <taxon>Sphaerulina</taxon>
    </lineage>
</organism>
<keyword evidence="4" id="KW-1185">Reference proteome</keyword>
<dbReference type="HOGENOM" id="CLU_057540_1_0_1"/>
<dbReference type="RefSeq" id="XP_016765197.1">
    <property type="nucleotide sequence ID" value="XM_016903497.1"/>
</dbReference>
<dbReference type="AlphaFoldDB" id="N1QIM1"/>
<keyword evidence="2" id="KW-0472">Membrane</keyword>
<protein>
    <recommendedName>
        <fullName evidence="5">MARVEL domain-containing protein</fullName>
    </recommendedName>
</protein>
<accession>N1QIM1</accession>